<keyword evidence="7" id="KW-1185">Reference proteome</keyword>
<keyword evidence="3" id="KW-0547">Nucleotide-binding</keyword>
<dbReference type="InterPro" id="IPR027417">
    <property type="entry name" value="P-loop_NTPase"/>
</dbReference>
<dbReference type="InterPro" id="IPR015860">
    <property type="entry name" value="ABC_transpr_TagH-like"/>
</dbReference>
<gene>
    <name evidence="6" type="ORF">E8M01_02325</name>
</gene>
<comment type="similarity">
    <text evidence="1">Belongs to the ABC transporter superfamily.</text>
</comment>
<keyword evidence="2" id="KW-0813">Transport</keyword>
<dbReference type="PANTHER" id="PTHR46743">
    <property type="entry name" value="TEICHOIC ACIDS EXPORT ATP-BINDING PROTEIN TAGH"/>
    <property type="match status" value="1"/>
</dbReference>
<dbReference type="Pfam" id="PF00005">
    <property type="entry name" value="ABC_tran"/>
    <property type="match status" value="1"/>
</dbReference>
<evidence type="ECO:0000313" key="6">
    <source>
        <dbReference type="EMBL" id="QCI63174.1"/>
    </source>
</evidence>
<reference evidence="6 7" key="1">
    <citation type="submission" date="2019-04" db="EMBL/GenBank/DDBJ databases">
        <title>Phreatobacter aquaticus sp. nov.</title>
        <authorList>
            <person name="Choi A."/>
        </authorList>
    </citation>
    <scope>NUCLEOTIDE SEQUENCE [LARGE SCALE GENOMIC DNA]</scope>
    <source>
        <strain evidence="6 7">KCTC 52518</strain>
    </source>
</reference>
<dbReference type="SMART" id="SM00382">
    <property type="entry name" value="AAA"/>
    <property type="match status" value="1"/>
</dbReference>
<dbReference type="RefSeq" id="WP_136958636.1">
    <property type="nucleotide sequence ID" value="NZ_CP039690.1"/>
</dbReference>
<dbReference type="InterPro" id="IPR050683">
    <property type="entry name" value="Bact_Polysacc_Export_ATP-bd"/>
</dbReference>
<dbReference type="InterPro" id="IPR017871">
    <property type="entry name" value="ABC_transporter-like_CS"/>
</dbReference>
<dbReference type="InterPro" id="IPR003439">
    <property type="entry name" value="ABC_transporter-like_ATP-bd"/>
</dbReference>
<accession>A0A4D7APP6</accession>
<organism evidence="6 7">
    <name type="scientific">Phreatobacter stygius</name>
    <dbReference type="NCBI Taxonomy" id="1940610"/>
    <lineage>
        <taxon>Bacteria</taxon>
        <taxon>Pseudomonadati</taxon>
        <taxon>Pseudomonadota</taxon>
        <taxon>Alphaproteobacteria</taxon>
        <taxon>Hyphomicrobiales</taxon>
        <taxon>Phreatobacteraceae</taxon>
        <taxon>Phreatobacter</taxon>
    </lineage>
</organism>
<feature type="domain" description="ABC transporter" evidence="5">
    <location>
        <begin position="20"/>
        <end position="246"/>
    </location>
</feature>
<dbReference type="InterPro" id="IPR003593">
    <property type="entry name" value="AAA+_ATPase"/>
</dbReference>
<dbReference type="Proteomes" id="UP000298781">
    <property type="component" value="Chromosome"/>
</dbReference>
<dbReference type="PROSITE" id="PS00211">
    <property type="entry name" value="ABC_TRANSPORTER_1"/>
    <property type="match status" value="1"/>
</dbReference>
<evidence type="ECO:0000313" key="7">
    <source>
        <dbReference type="Proteomes" id="UP000298781"/>
    </source>
</evidence>
<dbReference type="SUPFAM" id="SSF52540">
    <property type="entry name" value="P-loop containing nucleoside triphosphate hydrolases"/>
    <property type="match status" value="1"/>
</dbReference>
<dbReference type="AlphaFoldDB" id="A0A4D7APP6"/>
<dbReference type="OrthoDB" id="9778870at2"/>
<evidence type="ECO:0000256" key="2">
    <source>
        <dbReference type="ARBA" id="ARBA00022448"/>
    </source>
</evidence>
<protein>
    <submittedName>
        <fullName evidence="6">ABC transporter ATP-binding protein</fullName>
    </submittedName>
</protein>
<dbReference type="GO" id="GO:0140359">
    <property type="term" value="F:ABC-type transporter activity"/>
    <property type="evidence" value="ECO:0007669"/>
    <property type="project" value="InterPro"/>
</dbReference>
<dbReference type="EMBL" id="CP039690">
    <property type="protein sequence ID" value="QCI63174.1"/>
    <property type="molecule type" value="Genomic_DNA"/>
</dbReference>
<name>A0A4D7APP6_9HYPH</name>
<evidence type="ECO:0000256" key="4">
    <source>
        <dbReference type="ARBA" id="ARBA00022840"/>
    </source>
</evidence>
<sequence length="364" mass="39637">MARLTVEGAWVEFRVSLARGRRAGLSRTGGQIDLERGMVTALRDISFELREGDRLGLMGHNGAGKSTMLRLLAGVYPPTRGRITSIGTISTLFNATPGLNIDGTGRENLITCGLHLGLTRRQIAAKMDEIIDFAELGDYIDLPVRIYSSGMMTRLGFSIATAVEPEILLLDEGLATGDAQFAQKAERKMNELITRSSILVIASHSEALLASMCTRCLLLEHGRVISDGPAETLVASYRASVIEAARTDDLNGLKRAYEMATDMARRGERPPLELEEQGLRHALTIAPDDAGMWQRYVSVLTMQGRSVAPQIEVRMILAILANDPSRLDLRNRLDAILAASADDIGEDIRALAREAARQTASLPN</sequence>
<evidence type="ECO:0000259" key="5">
    <source>
        <dbReference type="PROSITE" id="PS50893"/>
    </source>
</evidence>
<dbReference type="GO" id="GO:0016887">
    <property type="term" value="F:ATP hydrolysis activity"/>
    <property type="evidence" value="ECO:0007669"/>
    <property type="project" value="InterPro"/>
</dbReference>
<proteinExistence type="inferred from homology"/>
<evidence type="ECO:0000256" key="3">
    <source>
        <dbReference type="ARBA" id="ARBA00022741"/>
    </source>
</evidence>
<dbReference type="Gene3D" id="3.40.50.300">
    <property type="entry name" value="P-loop containing nucleotide triphosphate hydrolases"/>
    <property type="match status" value="1"/>
</dbReference>
<dbReference type="GO" id="GO:0005524">
    <property type="term" value="F:ATP binding"/>
    <property type="evidence" value="ECO:0007669"/>
    <property type="project" value="UniProtKB-KW"/>
</dbReference>
<keyword evidence="4 6" id="KW-0067">ATP-binding</keyword>
<dbReference type="KEGG" id="pstg:E8M01_02325"/>
<dbReference type="CDD" id="cd03220">
    <property type="entry name" value="ABC_KpsT_Wzt"/>
    <property type="match status" value="1"/>
</dbReference>
<dbReference type="PANTHER" id="PTHR46743:SF2">
    <property type="entry name" value="TEICHOIC ACIDS EXPORT ATP-BINDING PROTEIN TAGH"/>
    <property type="match status" value="1"/>
</dbReference>
<dbReference type="PROSITE" id="PS50893">
    <property type="entry name" value="ABC_TRANSPORTER_2"/>
    <property type="match status" value="1"/>
</dbReference>
<evidence type="ECO:0000256" key="1">
    <source>
        <dbReference type="ARBA" id="ARBA00005417"/>
    </source>
</evidence>
<dbReference type="GO" id="GO:0016020">
    <property type="term" value="C:membrane"/>
    <property type="evidence" value="ECO:0007669"/>
    <property type="project" value="InterPro"/>
</dbReference>